<reference evidence="1 2" key="1">
    <citation type="submission" date="2018-06" db="EMBL/GenBank/DDBJ databases">
        <authorList>
            <consortium name="Pathogen Informatics"/>
            <person name="Doyle S."/>
        </authorList>
    </citation>
    <scope>NUCLEOTIDE SEQUENCE [LARGE SCALE GENOMIC DNA]</scope>
    <source>
        <strain evidence="1 2">NCTC8256</strain>
    </source>
</reference>
<keyword evidence="1" id="KW-0378">Hydrolase</keyword>
<accession>A0A379VUX5</accession>
<gene>
    <name evidence="1" type="ORF">NCTC8256_04014</name>
</gene>
<keyword evidence="1" id="KW-0255">Endonuclease</keyword>
<sequence>MSWWMATKRGKKYAATVRSLLNNDREEEREHLTALPALDMEHFMYRQGFADVFSPGCAASA</sequence>
<protein>
    <submittedName>
        <fullName evidence="1">Putative ATP-dependent endonuclease of the OLDfamily YbjD subgroup</fullName>
    </submittedName>
</protein>
<evidence type="ECO:0000313" key="1">
    <source>
        <dbReference type="EMBL" id="SUH10021.1"/>
    </source>
</evidence>
<dbReference type="EMBL" id="UGXR01000001">
    <property type="protein sequence ID" value="SUH10021.1"/>
    <property type="molecule type" value="Genomic_DNA"/>
</dbReference>
<name>A0A379VUX5_SALET</name>
<organism evidence="1 2">
    <name type="scientific">Salmonella enterica I</name>
    <dbReference type="NCBI Taxonomy" id="59201"/>
    <lineage>
        <taxon>Bacteria</taxon>
        <taxon>Pseudomonadati</taxon>
        <taxon>Pseudomonadota</taxon>
        <taxon>Gammaproteobacteria</taxon>
        <taxon>Enterobacterales</taxon>
        <taxon>Enterobacteriaceae</taxon>
        <taxon>Salmonella</taxon>
    </lineage>
</organism>
<proteinExistence type="predicted"/>
<dbReference type="AlphaFoldDB" id="A0A379VUX5"/>
<dbReference type="Proteomes" id="UP000254346">
    <property type="component" value="Unassembled WGS sequence"/>
</dbReference>
<dbReference type="GO" id="GO:0004519">
    <property type="term" value="F:endonuclease activity"/>
    <property type="evidence" value="ECO:0007669"/>
    <property type="project" value="UniProtKB-KW"/>
</dbReference>
<keyword evidence="1" id="KW-0540">Nuclease</keyword>
<evidence type="ECO:0000313" key="2">
    <source>
        <dbReference type="Proteomes" id="UP000254346"/>
    </source>
</evidence>